<dbReference type="InterPro" id="IPR003779">
    <property type="entry name" value="CMD-like"/>
</dbReference>
<dbReference type="SUPFAM" id="SSF69118">
    <property type="entry name" value="AhpD-like"/>
    <property type="match status" value="1"/>
</dbReference>
<dbReference type="PANTHER" id="PTHR35446:SF3">
    <property type="entry name" value="CMD DOMAIN-CONTAINING PROTEIN"/>
    <property type="match status" value="1"/>
</dbReference>
<dbReference type="InterPro" id="IPR029032">
    <property type="entry name" value="AhpD-like"/>
</dbReference>
<organism evidence="2 3">
    <name type="scientific">Agaribacillus aureus</name>
    <dbReference type="NCBI Taxonomy" id="3051825"/>
    <lineage>
        <taxon>Bacteria</taxon>
        <taxon>Pseudomonadati</taxon>
        <taxon>Bacteroidota</taxon>
        <taxon>Cytophagia</taxon>
        <taxon>Cytophagales</taxon>
        <taxon>Splendidivirgaceae</taxon>
        <taxon>Agaribacillus</taxon>
    </lineage>
</organism>
<evidence type="ECO:0000313" key="3">
    <source>
        <dbReference type="Proteomes" id="UP001172083"/>
    </source>
</evidence>
<dbReference type="Proteomes" id="UP001172083">
    <property type="component" value="Unassembled WGS sequence"/>
</dbReference>
<proteinExistence type="predicted"/>
<dbReference type="NCBIfam" id="TIGR00778">
    <property type="entry name" value="ahpD_dom"/>
    <property type="match status" value="1"/>
</dbReference>
<sequence length="182" mass="20126">MTQFSVPTREEVSANNQAIFDNLQKGLGFVPNLYATYAYSDTALGDYLALQNRKSSLKAKEREVINLVVSQVNDCRYCQSAHTALGKMNGFTEEQILEIRSGAASFDEKLDALAKFVKNITVNRSKPDAKVAENFFAAGYTKENLVDVIIVIGDKIISNFIHGVTQIPIDFPLAPELETETV</sequence>
<feature type="domain" description="Carboxymuconolactone decarboxylase-like" evidence="1">
    <location>
        <begin position="51"/>
        <end position="106"/>
    </location>
</feature>
<gene>
    <name evidence="2" type="ORF">QQ020_18210</name>
</gene>
<accession>A0ABT8LAB0</accession>
<dbReference type="EMBL" id="JAUJEB010000004">
    <property type="protein sequence ID" value="MDN5214016.1"/>
    <property type="molecule type" value="Genomic_DNA"/>
</dbReference>
<dbReference type="InterPro" id="IPR004675">
    <property type="entry name" value="AhpD_core"/>
</dbReference>
<reference evidence="2" key="1">
    <citation type="submission" date="2023-06" db="EMBL/GenBank/DDBJ databases">
        <title>Genomic of Agaribacillus aureum.</title>
        <authorList>
            <person name="Wang G."/>
        </authorList>
    </citation>
    <scope>NUCLEOTIDE SEQUENCE</scope>
    <source>
        <strain evidence="2">BMA12</strain>
    </source>
</reference>
<protein>
    <submittedName>
        <fullName evidence="2">Carboxymuconolactone decarboxylase family protein</fullName>
    </submittedName>
</protein>
<evidence type="ECO:0000313" key="2">
    <source>
        <dbReference type="EMBL" id="MDN5214016.1"/>
    </source>
</evidence>
<dbReference type="RefSeq" id="WP_346759353.1">
    <property type="nucleotide sequence ID" value="NZ_JAUJEB010000004.1"/>
</dbReference>
<name>A0ABT8LAB0_9BACT</name>
<comment type="caution">
    <text evidence="2">The sequence shown here is derived from an EMBL/GenBank/DDBJ whole genome shotgun (WGS) entry which is preliminary data.</text>
</comment>
<dbReference type="Pfam" id="PF02627">
    <property type="entry name" value="CMD"/>
    <property type="match status" value="1"/>
</dbReference>
<evidence type="ECO:0000259" key="1">
    <source>
        <dbReference type="Pfam" id="PF02627"/>
    </source>
</evidence>
<keyword evidence="3" id="KW-1185">Reference proteome</keyword>
<dbReference type="Gene3D" id="1.20.1290.10">
    <property type="entry name" value="AhpD-like"/>
    <property type="match status" value="1"/>
</dbReference>
<dbReference type="PANTHER" id="PTHR35446">
    <property type="entry name" value="SI:CH211-175M2.5"/>
    <property type="match status" value="1"/>
</dbReference>